<dbReference type="InterPro" id="IPR036514">
    <property type="entry name" value="SGNH_hydro_sf"/>
</dbReference>
<feature type="domain" description="Beta-galactosidase jelly roll" evidence="4">
    <location>
        <begin position="257"/>
        <end position="348"/>
    </location>
</feature>
<dbReference type="Pfam" id="PF13364">
    <property type="entry name" value="BetaGal_ABD2"/>
    <property type="match status" value="1"/>
</dbReference>
<evidence type="ECO:0000256" key="2">
    <source>
        <dbReference type="ARBA" id="ARBA00023295"/>
    </source>
</evidence>
<reference evidence="6" key="1">
    <citation type="submission" date="2016-10" db="EMBL/GenBank/DDBJ databases">
        <authorList>
            <person name="Varghese N."/>
            <person name="Submissions S."/>
        </authorList>
    </citation>
    <scope>NUCLEOTIDE SEQUENCE [LARGE SCALE GENOMIC DNA]</scope>
    <source>
        <strain evidence="6">DSM 24499</strain>
    </source>
</reference>
<evidence type="ECO:0000313" key="6">
    <source>
        <dbReference type="Proteomes" id="UP000199438"/>
    </source>
</evidence>
<dbReference type="SUPFAM" id="SSF52266">
    <property type="entry name" value="SGNH hydrolase"/>
    <property type="match status" value="1"/>
</dbReference>
<accession>A0A1I1NCC6</accession>
<dbReference type="GO" id="GO:0001681">
    <property type="term" value="F:sialate O-acetylesterase activity"/>
    <property type="evidence" value="ECO:0007669"/>
    <property type="project" value="InterPro"/>
</dbReference>
<dbReference type="SUPFAM" id="SSF49785">
    <property type="entry name" value="Galactose-binding domain-like"/>
    <property type="match status" value="1"/>
</dbReference>
<dbReference type="Gene3D" id="3.40.50.1110">
    <property type="entry name" value="SGNH hydrolase"/>
    <property type="match status" value="2"/>
</dbReference>
<protein>
    <submittedName>
        <fullName evidence="5">Sialate O-acetylesterase</fullName>
    </submittedName>
</protein>
<keyword evidence="6" id="KW-1185">Reference proteome</keyword>
<dbReference type="InterPro" id="IPR025300">
    <property type="entry name" value="BetaGal_jelly_roll_dom"/>
</dbReference>
<evidence type="ECO:0000259" key="4">
    <source>
        <dbReference type="Pfam" id="PF13364"/>
    </source>
</evidence>
<dbReference type="InterPro" id="IPR005181">
    <property type="entry name" value="SASA"/>
</dbReference>
<dbReference type="OrthoDB" id="9816001at2"/>
<proteinExistence type="predicted"/>
<dbReference type="GO" id="GO:0004553">
    <property type="term" value="F:hydrolase activity, hydrolyzing O-glycosyl compounds"/>
    <property type="evidence" value="ECO:0007669"/>
    <property type="project" value="InterPro"/>
</dbReference>
<gene>
    <name evidence="5" type="ORF">SAMN04487907_11336</name>
</gene>
<feature type="domain" description="Sialate O-acetylesterase" evidence="3">
    <location>
        <begin position="393"/>
        <end position="503"/>
    </location>
</feature>
<dbReference type="EMBL" id="FOKV01000013">
    <property type="protein sequence ID" value="SFC91400.1"/>
    <property type="molecule type" value="Genomic_DNA"/>
</dbReference>
<dbReference type="Pfam" id="PF03629">
    <property type="entry name" value="SASA"/>
    <property type="match status" value="2"/>
</dbReference>
<keyword evidence="2" id="KW-0326">Glycosidase</keyword>
<feature type="domain" description="Sialate O-acetylesterase" evidence="3">
    <location>
        <begin position="98"/>
        <end position="219"/>
    </location>
</feature>
<dbReference type="Proteomes" id="UP000199438">
    <property type="component" value="Unassembled WGS sequence"/>
</dbReference>
<dbReference type="RefSeq" id="WP_092545016.1">
    <property type="nucleotide sequence ID" value="NZ_FOKV01000013.1"/>
</dbReference>
<evidence type="ECO:0000313" key="5">
    <source>
        <dbReference type="EMBL" id="SFC91400.1"/>
    </source>
</evidence>
<dbReference type="PANTHER" id="PTHR22901:SF0">
    <property type="entry name" value="SIALATE O-ACETYLESTERASE"/>
    <property type="match status" value="1"/>
</dbReference>
<dbReference type="STRING" id="1334022.SAMN04487907_11336"/>
<evidence type="ECO:0000256" key="1">
    <source>
        <dbReference type="ARBA" id="ARBA00022801"/>
    </source>
</evidence>
<organism evidence="5 6">
    <name type="scientific">Zunongwangia mangrovi</name>
    <dbReference type="NCBI Taxonomy" id="1334022"/>
    <lineage>
        <taxon>Bacteria</taxon>
        <taxon>Pseudomonadati</taxon>
        <taxon>Bacteroidota</taxon>
        <taxon>Flavobacteriia</taxon>
        <taxon>Flavobacteriales</taxon>
        <taxon>Flavobacteriaceae</taxon>
        <taxon>Zunongwangia</taxon>
    </lineage>
</organism>
<dbReference type="PANTHER" id="PTHR22901">
    <property type="entry name" value="SIALATE O-ACETYLESTERASE"/>
    <property type="match status" value="1"/>
</dbReference>
<dbReference type="InterPro" id="IPR039329">
    <property type="entry name" value="SIAE"/>
</dbReference>
<evidence type="ECO:0000259" key="3">
    <source>
        <dbReference type="Pfam" id="PF03629"/>
    </source>
</evidence>
<keyword evidence="1" id="KW-0378">Hydrolase</keyword>
<dbReference type="GO" id="GO:0005975">
    <property type="term" value="P:carbohydrate metabolic process"/>
    <property type="evidence" value="ECO:0007669"/>
    <property type="project" value="InterPro"/>
</dbReference>
<dbReference type="AlphaFoldDB" id="A0A1I1NCC6"/>
<dbReference type="InterPro" id="IPR008979">
    <property type="entry name" value="Galactose-bd-like_sf"/>
</dbReference>
<name>A0A1I1NCC6_9FLAO</name>
<sequence>MRFFYLLLFLFTNTLLAQVRLPKLVSDGMVLQRNSNVRIWGWASEGEAVEIKFQQKTYKTNAKGSKWEIFIEDPSVGGPYQMEISGENNIQLDSLYVGDVWLCSGQSNMELPMSRVAPKYPEEIKTANNPEIRYFQVPKEYNISEKLDDLSHGKWVSVHPNTIGNFAAVPYFFAKNLYENYQIPIGLIDASLGGSPVEAWMSEKALKNFPEAIAEVKRLKPEGTIDSLEQLDQNRINHWYTTVNDEDLGVKNVWKTSNIDDSDWKSIEMPALLKEQVNGVIWFRKKFEVKSQFSGKSASLLMGRMVDADSVFVNGTFVGNTTYQYPPRRYVIPSNLLKAGENTIAVKLISERGSAGFVKDKDYQIIFESDSIDHLAGTWKYKVGKAAKALQSQTFYRWKPTGLYNAMIHPLLDYNIKGAIWYQGESNTGEPKKYNELFPTMIESWRENWRQDSSDFPFLFVQLANFMERREYPTDSNWARLREAQKDALKISKTGMAVIIDVGEWNDIHPLDKKTVGDRLATSAKKVAYGETSVVASGPMYTSSEIKEDSIILNFDHVGSGLKTKNAEELKGFAIAGSDKKFVWAKAKIEGDKVIVYSPKVEYPVAVRYAWADNPQNANLYNEEDLPASPFRTDDWKQE</sequence>